<evidence type="ECO:0000313" key="4">
    <source>
        <dbReference type="Proteomes" id="UP001156398"/>
    </source>
</evidence>
<dbReference type="RefSeq" id="WP_271313981.1">
    <property type="nucleotide sequence ID" value="NZ_JAAGKO020000004.1"/>
</dbReference>
<keyword evidence="1" id="KW-0812">Transmembrane</keyword>
<keyword evidence="1" id="KW-0472">Membrane</keyword>
<dbReference type="AlphaFoldDB" id="A0AA90H807"/>
<dbReference type="EMBL" id="JAAGKO020000004">
    <property type="protein sequence ID" value="MDI5961940.1"/>
    <property type="molecule type" value="Genomic_DNA"/>
</dbReference>
<proteinExistence type="predicted"/>
<evidence type="ECO:0000256" key="1">
    <source>
        <dbReference type="SAM" id="Phobius"/>
    </source>
</evidence>
<dbReference type="InterPro" id="IPR020246">
    <property type="entry name" value="Uncharacterised_SCO3924"/>
</dbReference>
<reference evidence="3 4" key="1">
    <citation type="submission" date="2023-05" db="EMBL/GenBank/DDBJ databases">
        <title>Streptantibioticus silvisoli sp. nov., acidotolerant actinomycetes 1 from pine litter.</title>
        <authorList>
            <person name="Swiecimska M."/>
            <person name="Golinska P."/>
            <person name="Sangal V."/>
            <person name="Wachnowicz B."/>
            <person name="Goodfellow M."/>
        </authorList>
    </citation>
    <scope>NUCLEOTIDE SEQUENCE</scope>
    <source>
        <strain evidence="3">SL13</strain>
        <strain evidence="2 4">SL54</strain>
    </source>
</reference>
<keyword evidence="1" id="KW-1133">Transmembrane helix</keyword>
<protein>
    <submittedName>
        <fullName evidence="3">DUF5326 family protein</fullName>
    </submittedName>
</protein>
<sequence length="71" mass="7872">MNGFLNGLPWWVKWVVIPVIALFIFGGLITSIIGFVVGLLFKVILFAVLVGGLVFVVKRFTSSSNSSRKDW</sequence>
<gene>
    <name evidence="2" type="ORF">POF43_004245</name>
    <name evidence="3" type="ORF">POF50_014405</name>
</gene>
<comment type="caution">
    <text evidence="3">The sequence shown here is derived from an EMBL/GenBank/DDBJ whole genome shotgun (WGS) entry which is preliminary data.</text>
</comment>
<feature type="transmembrane region" description="Helical" evidence="1">
    <location>
        <begin position="12"/>
        <end position="33"/>
    </location>
</feature>
<evidence type="ECO:0000313" key="3">
    <source>
        <dbReference type="EMBL" id="MDI5970520.1"/>
    </source>
</evidence>
<dbReference type="Pfam" id="PF17260">
    <property type="entry name" value="DUF5326"/>
    <property type="match status" value="1"/>
</dbReference>
<dbReference type="Proteomes" id="UP001156398">
    <property type="component" value="Unassembled WGS sequence"/>
</dbReference>
<evidence type="ECO:0000313" key="2">
    <source>
        <dbReference type="EMBL" id="MDI5961940.1"/>
    </source>
</evidence>
<organism evidence="3">
    <name type="scientific">Streptantibioticus silvisoli</name>
    <dbReference type="NCBI Taxonomy" id="2705255"/>
    <lineage>
        <taxon>Bacteria</taxon>
        <taxon>Bacillati</taxon>
        <taxon>Actinomycetota</taxon>
        <taxon>Actinomycetes</taxon>
        <taxon>Kitasatosporales</taxon>
        <taxon>Streptomycetaceae</taxon>
        <taxon>Streptantibioticus</taxon>
    </lineage>
</organism>
<dbReference type="EMBL" id="JABXJJ020000016">
    <property type="protein sequence ID" value="MDI5970520.1"/>
    <property type="molecule type" value="Genomic_DNA"/>
</dbReference>
<feature type="transmembrane region" description="Helical" evidence="1">
    <location>
        <begin position="39"/>
        <end position="57"/>
    </location>
</feature>
<name>A0AA90H807_9ACTN</name>
<keyword evidence="4" id="KW-1185">Reference proteome</keyword>
<accession>A0AA90H807</accession>